<dbReference type="RefSeq" id="WP_253755549.1">
    <property type="nucleotide sequence ID" value="NZ_JAMZDZ010000001.1"/>
</dbReference>
<evidence type="ECO:0000313" key="2">
    <source>
        <dbReference type="EMBL" id="MFC4131752.1"/>
    </source>
</evidence>
<comment type="caution">
    <text evidence="2">The sequence shown here is derived from an EMBL/GenBank/DDBJ whole genome shotgun (WGS) entry which is preliminary data.</text>
</comment>
<evidence type="ECO:0000313" key="3">
    <source>
        <dbReference type="Proteomes" id="UP001595816"/>
    </source>
</evidence>
<name>A0ABV8LLA3_9ACTN</name>
<keyword evidence="3" id="KW-1185">Reference proteome</keyword>
<feature type="region of interest" description="Disordered" evidence="1">
    <location>
        <begin position="1"/>
        <end position="40"/>
    </location>
</feature>
<gene>
    <name evidence="2" type="ORF">ACFOZ4_14180</name>
</gene>
<sequence>MLPASLFGGEREPSPEVLMDDSQPSNDDRHRRQSVPGRARKRAIRLHAACTGVSYTIAARRLAAGTTTADQGRTLYPADAARSRRTLAERVADARLAADLPHGRAAHLVQRFPPRDGGPDVGTLYGGAARHELLLTAYKLVIDERPDLEPSAIDLAWQAESGDETVLDAACTRLDRAVRLLLDEGFERLAAAVPAAQLVEVRIDGARQTLDALLVAGGSGHVPGTRVVMLSGRPATIVGAVWEPAGPPVAYAVRRHGLAGEVLDDVLAPPQELLVLAGQGAE</sequence>
<accession>A0ABV8LLA3</accession>
<protein>
    <submittedName>
        <fullName evidence="2">Uncharacterized protein</fullName>
    </submittedName>
</protein>
<dbReference type="EMBL" id="JBHSAY010000006">
    <property type="protein sequence ID" value="MFC4131752.1"/>
    <property type="molecule type" value="Genomic_DNA"/>
</dbReference>
<reference evidence="3" key="1">
    <citation type="journal article" date="2019" name="Int. J. Syst. Evol. Microbiol.">
        <title>The Global Catalogue of Microorganisms (GCM) 10K type strain sequencing project: providing services to taxonomists for standard genome sequencing and annotation.</title>
        <authorList>
            <consortium name="The Broad Institute Genomics Platform"/>
            <consortium name="The Broad Institute Genome Sequencing Center for Infectious Disease"/>
            <person name="Wu L."/>
            <person name="Ma J."/>
        </authorList>
    </citation>
    <scope>NUCLEOTIDE SEQUENCE [LARGE SCALE GENOMIC DNA]</scope>
    <source>
        <strain evidence="3">CGMCC 4.7289</strain>
    </source>
</reference>
<evidence type="ECO:0000256" key="1">
    <source>
        <dbReference type="SAM" id="MobiDB-lite"/>
    </source>
</evidence>
<organism evidence="2 3">
    <name type="scientific">Hamadaea flava</name>
    <dbReference type="NCBI Taxonomy" id="1742688"/>
    <lineage>
        <taxon>Bacteria</taxon>
        <taxon>Bacillati</taxon>
        <taxon>Actinomycetota</taxon>
        <taxon>Actinomycetes</taxon>
        <taxon>Micromonosporales</taxon>
        <taxon>Micromonosporaceae</taxon>
        <taxon>Hamadaea</taxon>
    </lineage>
</organism>
<dbReference type="Proteomes" id="UP001595816">
    <property type="component" value="Unassembled WGS sequence"/>
</dbReference>
<proteinExistence type="predicted"/>